<dbReference type="EMBL" id="JAXBLV010000174">
    <property type="protein sequence ID" value="MDY3560091.1"/>
    <property type="molecule type" value="Genomic_DNA"/>
</dbReference>
<dbReference type="Proteomes" id="UP001272242">
    <property type="component" value="Unassembled WGS sequence"/>
</dbReference>
<comment type="caution">
    <text evidence="1">The sequence shown here is derived from an EMBL/GenBank/DDBJ whole genome shotgun (WGS) entry which is preliminary data.</text>
</comment>
<gene>
    <name evidence="1" type="ORF">R5W23_001316</name>
</gene>
<accession>A0ABU5EXS3</accession>
<sequence>MFRSNLRSVQRAQTISELGSERGAEWSVLRGSRTEKCREREVVGGKRRWVAELPDGGSAAQKIGSHQPKQY</sequence>
<proteinExistence type="predicted"/>
<dbReference type="RefSeq" id="WP_320686738.1">
    <property type="nucleotide sequence ID" value="NZ_JAXBLV010000174.1"/>
</dbReference>
<reference evidence="2" key="1">
    <citation type="journal article" date="2023" name="Mar. Drugs">
        <title>Gemmata algarum, a Novel Planctomycete Isolated from an Algal Mat, Displays Antimicrobial Activity.</title>
        <authorList>
            <person name="Kumar G."/>
            <person name="Kallscheuer N."/>
            <person name="Kashif M."/>
            <person name="Ahamad S."/>
            <person name="Jagadeeshwari U."/>
            <person name="Pannikurungottu S."/>
            <person name="Haufschild T."/>
            <person name="Kabuu M."/>
            <person name="Sasikala C."/>
            <person name="Jogler C."/>
            <person name="Ramana C."/>
        </authorList>
    </citation>
    <scope>NUCLEOTIDE SEQUENCE [LARGE SCALE GENOMIC DNA]</scope>
    <source>
        <strain evidence="2">JC673</strain>
    </source>
</reference>
<protein>
    <submittedName>
        <fullName evidence="1">Uncharacterized protein</fullName>
    </submittedName>
</protein>
<evidence type="ECO:0000313" key="2">
    <source>
        <dbReference type="Proteomes" id="UP001272242"/>
    </source>
</evidence>
<keyword evidence="2" id="KW-1185">Reference proteome</keyword>
<name>A0ABU5EXS3_9BACT</name>
<organism evidence="1 2">
    <name type="scientific">Gemmata algarum</name>
    <dbReference type="NCBI Taxonomy" id="2975278"/>
    <lineage>
        <taxon>Bacteria</taxon>
        <taxon>Pseudomonadati</taxon>
        <taxon>Planctomycetota</taxon>
        <taxon>Planctomycetia</taxon>
        <taxon>Gemmatales</taxon>
        <taxon>Gemmataceae</taxon>
        <taxon>Gemmata</taxon>
    </lineage>
</organism>
<evidence type="ECO:0000313" key="1">
    <source>
        <dbReference type="EMBL" id="MDY3560091.1"/>
    </source>
</evidence>